<gene>
    <name evidence="7" type="primary">hchA</name>
    <name evidence="7" type="ORF">JHX87_16615</name>
</gene>
<keyword evidence="5" id="KW-0234">DNA repair</keyword>
<reference evidence="7 8" key="1">
    <citation type="submission" date="2021-01" db="EMBL/GenBank/DDBJ databases">
        <title>Biogeographic distribution of Paracoccus.</title>
        <authorList>
            <person name="Hollensteiner J."/>
            <person name="Leineberger J."/>
            <person name="Brinkhoff T."/>
            <person name="Daniel R."/>
        </authorList>
    </citation>
    <scope>NUCLEOTIDE SEQUENCE [LARGE SCALE GENOMIC DNA]</scope>
    <source>
        <strain evidence="7 8">KCTC 22803</strain>
    </source>
</reference>
<dbReference type="PANTHER" id="PTHR48094:SF20">
    <property type="entry name" value="PROTEIN_NUCLEIC ACID DEGLYCASE 1"/>
    <property type="match status" value="1"/>
</dbReference>
<name>A0ABY7SJJ0_9RHOB</name>
<protein>
    <submittedName>
        <fullName evidence="7">Protein deglycase HchA</fullName>
        <ecNumber evidence="7">3.5.1.124</ecNumber>
    </submittedName>
</protein>
<dbReference type="Gene3D" id="3.40.50.880">
    <property type="match status" value="1"/>
</dbReference>
<keyword evidence="1" id="KW-0963">Cytoplasm</keyword>
<dbReference type="RefSeq" id="WP_271883691.1">
    <property type="nucleotide sequence ID" value="NZ_CP067136.1"/>
</dbReference>
<dbReference type="EMBL" id="CP067136">
    <property type="protein sequence ID" value="WCR07060.1"/>
    <property type="molecule type" value="Genomic_DNA"/>
</dbReference>
<accession>A0ABY7SJJ0</accession>
<evidence type="ECO:0000256" key="4">
    <source>
        <dbReference type="ARBA" id="ARBA00023016"/>
    </source>
</evidence>
<keyword evidence="4" id="KW-0346">Stress response</keyword>
<dbReference type="NCBIfam" id="NF003168">
    <property type="entry name" value="PRK04155.1"/>
    <property type="match status" value="1"/>
</dbReference>
<evidence type="ECO:0000256" key="2">
    <source>
        <dbReference type="ARBA" id="ARBA00022763"/>
    </source>
</evidence>
<organism evidence="7 8">
    <name type="scientific">Paracoccus fistulariae</name>
    <dbReference type="NCBI Taxonomy" id="658446"/>
    <lineage>
        <taxon>Bacteria</taxon>
        <taxon>Pseudomonadati</taxon>
        <taxon>Pseudomonadota</taxon>
        <taxon>Alphaproteobacteria</taxon>
        <taxon>Rhodobacterales</taxon>
        <taxon>Paracoccaceae</taxon>
        <taxon>Paracoccus</taxon>
    </lineage>
</organism>
<evidence type="ECO:0000313" key="7">
    <source>
        <dbReference type="EMBL" id="WCR07060.1"/>
    </source>
</evidence>
<dbReference type="PIRSF" id="PIRSF037798">
    <property type="entry name" value="Chaperone_HchA"/>
    <property type="match status" value="1"/>
</dbReference>
<proteinExistence type="predicted"/>
<dbReference type="Proteomes" id="UP001219349">
    <property type="component" value="Chromosome"/>
</dbReference>
<dbReference type="GO" id="GO:0036524">
    <property type="term" value="F:protein deglycase activity"/>
    <property type="evidence" value="ECO:0007669"/>
    <property type="project" value="UniProtKB-EC"/>
</dbReference>
<keyword evidence="3 7" id="KW-0378">Hydrolase</keyword>
<feature type="region of interest" description="Disordered" evidence="6">
    <location>
        <begin position="1"/>
        <end position="28"/>
    </location>
</feature>
<dbReference type="InterPro" id="IPR029062">
    <property type="entry name" value="Class_I_gatase-like"/>
</dbReference>
<dbReference type="InterPro" id="IPR050325">
    <property type="entry name" value="Prot/Nucl_acid_deglycase"/>
</dbReference>
<evidence type="ECO:0000256" key="5">
    <source>
        <dbReference type="ARBA" id="ARBA00023204"/>
    </source>
</evidence>
<evidence type="ECO:0000256" key="1">
    <source>
        <dbReference type="ARBA" id="ARBA00022490"/>
    </source>
</evidence>
<dbReference type="EC" id="3.5.1.124" evidence="7"/>
<keyword evidence="2" id="KW-0227">DNA damage</keyword>
<keyword evidence="8" id="KW-1185">Reference proteome</keyword>
<evidence type="ECO:0000256" key="6">
    <source>
        <dbReference type="SAM" id="MobiDB-lite"/>
    </source>
</evidence>
<dbReference type="InterPro" id="IPR017283">
    <property type="entry name" value="HchA"/>
</dbReference>
<evidence type="ECO:0000256" key="3">
    <source>
        <dbReference type="ARBA" id="ARBA00022801"/>
    </source>
</evidence>
<evidence type="ECO:0000313" key="8">
    <source>
        <dbReference type="Proteomes" id="UP001219349"/>
    </source>
</evidence>
<dbReference type="PANTHER" id="PTHR48094">
    <property type="entry name" value="PROTEIN/NUCLEIC ACID DEGLYCASE DJ-1-RELATED"/>
    <property type="match status" value="1"/>
</dbReference>
<dbReference type="SUPFAM" id="SSF52317">
    <property type="entry name" value="Class I glutamine amidotransferase-like"/>
    <property type="match status" value="1"/>
</dbReference>
<sequence length="292" mass="32180">MSDGQNLSKEPQPDPAQEDGFFPSPYSLSQYTASKTDYDGTDFDKPYTGGKWKVLVIASDERYVLMQNDKFFSSGNHPVETLLPMHHIDAAGFEMEIVTRSGNPVKFEYWAFPQEDEAVKSVYEKYLPQIRQPRKLSDVLPELTAPDSPYIGVLVPGGHGALVGIPESEGVKTAMNWALENDRFIITLCHGPACLLAPALNEDPEDYPFKGYEICVFPDALDEGANVDIGYMPGQLPWLLGTRLKELGVKIMNDDLTGAVHRDRKLLTGDSPLASNALGKMAARALLEAVSE</sequence>